<gene>
    <name evidence="2" type="ORF">CAMP_LOCUS5018</name>
</gene>
<evidence type="ECO:0000313" key="3">
    <source>
        <dbReference type="Proteomes" id="UP001152747"/>
    </source>
</evidence>
<dbReference type="AlphaFoldDB" id="A0A9P1ICA5"/>
<keyword evidence="3" id="KW-1185">Reference proteome</keyword>
<dbReference type="Pfam" id="PF13911">
    <property type="entry name" value="AhpC-TSA_2"/>
    <property type="match status" value="1"/>
</dbReference>
<accession>A0A9P1ICA5</accession>
<name>A0A9P1ICA5_9PELO</name>
<dbReference type="EMBL" id="CANHGI010000002">
    <property type="protein sequence ID" value="CAI5442381.1"/>
    <property type="molecule type" value="Genomic_DNA"/>
</dbReference>
<evidence type="ECO:0000256" key="1">
    <source>
        <dbReference type="SAM" id="Coils"/>
    </source>
</evidence>
<organism evidence="2 3">
    <name type="scientific">Caenorhabditis angaria</name>
    <dbReference type="NCBI Taxonomy" id="860376"/>
    <lineage>
        <taxon>Eukaryota</taxon>
        <taxon>Metazoa</taxon>
        <taxon>Ecdysozoa</taxon>
        <taxon>Nematoda</taxon>
        <taxon>Chromadorea</taxon>
        <taxon>Rhabditida</taxon>
        <taxon>Rhabditina</taxon>
        <taxon>Rhabditomorpha</taxon>
        <taxon>Rhabditoidea</taxon>
        <taxon>Rhabditidae</taxon>
        <taxon>Peloderinae</taxon>
        <taxon>Caenorhabditis</taxon>
    </lineage>
</organism>
<sequence length="376" mass="42499">MFKAYRMAEQQSEKVRDILLLPTTINEQVHESATEQIAAVVDFFHTKMAEYNEVIQQNCRAVFVVNYVQNRFIATEFCPEIAKLFEVLAVKNYEELNQKLEQLKQEPEKKQSVEALLEAIGEWDKFLKNIDDDLDKTLGQTTNNSQNHEPEDNAVLGIQSKTISYYVTGSAFDFVLIVVVRSFNNPKANEHILELYKRIDELRKLGCDVFLLTKGPPIGSRGGAYIKLIGVPFRKLYDAAEAEKELRVHRKSAVQYTSWEPLCKVVESSLVDEGRPSSAIKENNQGNEEPMQFISQKGGAVLVNKAGDILYKHIEDEKGETWANIDEVVKIVETKRSKTPTNKELAAPKNIAKVDSEVSVAKEASPDKKKPCCIIC</sequence>
<comment type="caution">
    <text evidence="2">The sequence shown here is derived from an EMBL/GenBank/DDBJ whole genome shotgun (WGS) entry which is preliminary data.</text>
</comment>
<dbReference type="OrthoDB" id="5857164at2759"/>
<feature type="coiled-coil region" evidence="1">
    <location>
        <begin position="86"/>
        <end position="113"/>
    </location>
</feature>
<keyword evidence="1" id="KW-0175">Coiled coil</keyword>
<dbReference type="Proteomes" id="UP001152747">
    <property type="component" value="Unassembled WGS sequence"/>
</dbReference>
<protein>
    <submittedName>
        <fullName evidence="2">Uncharacterized protein</fullName>
    </submittedName>
</protein>
<evidence type="ECO:0000313" key="2">
    <source>
        <dbReference type="EMBL" id="CAI5442381.1"/>
    </source>
</evidence>
<proteinExistence type="predicted"/>
<reference evidence="2" key="1">
    <citation type="submission" date="2022-11" db="EMBL/GenBank/DDBJ databases">
        <authorList>
            <person name="Kikuchi T."/>
        </authorList>
    </citation>
    <scope>NUCLEOTIDE SEQUENCE</scope>
    <source>
        <strain evidence="2">PS1010</strain>
    </source>
</reference>
<dbReference type="InterPro" id="IPR032801">
    <property type="entry name" value="PXL2A/B/C"/>
</dbReference>